<sequence length="325" mass="35412">MSTMCSTGSLEASEPLAGTASVAQSWIVIEQPGPWGRQALTDSHLERRLGESLLAASAASGTTILLARHPDRLERHDPSRHHAGTRNVWLAHTAPGHTRMRHGVTADLSEIASWDFNAIGSGSLPSFGSTSKESLLLLCTHSGRDQCCAVLGRSLMGETMDRLEGHERATVWEASHIGGHRFAPTALSLPSGTVYGRLDVDDVMRIRADDEQRIISTRNYRGRSAFPQPLQVAEIAIREAAQILDRDVLDVLWVTEGRAVPLAPRQVLPDASALQLEVRHVDGRAWQVSVRREALATRRAESCGKELLDAHVWRAAGVSAAASWR</sequence>
<dbReference type="SUPFAM" id="SSF52833">
    <property type="entry name" value="Thioredoxin-like"/>
    <property type="match status" value="1"/>
</dbReference>
<proteinExistence type="predicted"/>
<dbReference type="InterPro" id="IPR010350">
    <property type="entry name" value="Aim32/Apd1-like_bac"/>
</dbReference>
<gene>
    <name evidence="1" type="ORF">UFOPK3957_00083</name>
</gene>
<name>A0A6J7M8A1_9ZZZZ</name>
<dbReference type="Pfam" id="PF06999">
    <property type="entry name" value="Suc_Fer-like"/>
    <property type="match status" value="1"/>
</dbReference>
<dbReference type="PIRSF" id="PIRSF035042">
    <property type="entry name" value="UCP035042_thirdx"/>
    <property type="match status" value="1"/>
</dbReference>
<reference evidence="1" key="1">
    <citation type="submission" date="2020-05" db="EMBL/GenBank/DDBJ databases">
        <authorList>
            <person name="Chiriac C."/>
            <person name="Salcher M."/>
            <person name="Ghai R."/>
            <person name="Kavagutti S V."/>
        </authorList>
    </citation>
    <scope>NUCLEOTIDE SEQUENCE</scope>
</reference>
<protein>
    <submittedName>
        <fullName evidence="1">Unannotated protein</fullName>
    </submittedName>
</protein>
<organism evidence="1">
    <name type="scientific">freshwater metagenome</name>
    <dbReference type="NCBI Taxonomy" id="449393"/>
    <lineage>
        <taxon>unclassified sequences</taxon>
        <taxon>metagenomes</taxon>
        <taxon>ecological metagenomes</taxon>
    </lineage>
</organism>
<dbReference type="EMBL" id="CAFBOM010000007">
    <property type="protein sequence ID" value="CAB4973794.1"/>
    <property type="molecule type" value="Genomic_DNA"/>
</dbReference>
<dbReference type="AlphaFoldDB" id="A0A6J7M8A1"/>
<dbReference type="PANTHER" id="PTHR31902:SF22">
    <property type="entry name" value="SLL1203 PROTEIN"/>
    <property type="match status" value="1"/>
</dbReference>
<evidence type="ECO:0000313" key="1">
    <source>
        <dbReference type="EMBL" id="CAB4973794.1"/>
    </source>
</evidence>
<dbReference type="PANTHER" id="PTHR31902">
    <property type="entry name" value="ACTIN PATCHES DISTAL PROTEIN 1"/>
    <property type="match status" value="1"/>
</dbReference>
<dbReference type="Gene3D" id="3.40.30.10">
    <property type="entry name" value="Glutaredoxin"/>
    <property type="match status" value="1"/>
</dbReference>
<dbReference type="InterPro" id="IPR036249">
    <property type="entry name" value="Thioredoxin-like_sf"/>
</dbReference>
<accession>A0A6J7M8A1</accession>
<dbReference type="InterPro" id="IPR009737">
    <property type="entry name" value="Aim32/Apd1-like"/>
</dbReference>